<reference evidence="1" key="1">
    <citation type="journal article" date="2014" name="Int. J. Syst. Evol. Microbiol.">
        <title>Complete genome sequence of Corynebacterium casei LMG S-19264T (=DSM 44701T), isolated from a smear-ripened cheese.</title>
        <authorList>
            <consortium name="US DOE Joint Genome Institute (JGI-PGF)"/>
            <person name="Walter F."/>
            <person name="Albersmeier A."/>
            <person name="Kalinowski J."/>
            <person name="Ruckert C."/>
        </authorList>
    </citation>
    <scope>NUCLEOTIDE SEQUENCE</scope>
    <source>
        <strain evidence="1">CCM 7684</strain>
    </source>
</reference>
<gene>
    <name evidence="1" type="ORF">GCM10007276_13130</name>
</gene>
<proteinExistence type="predicted"/>
<comment type="caution">
    <text evidence="1">The sequence shown here is derived from an EMBL/GenBank/DDBJ whole genome shotgun (WGS) entry which is preliminary data.</text>
</comment>
<dbReference type="EMBL" id="BMCP01000001">
    <property type="protein sequence ID" value="GGE37038.1"/>
    <property type="molecule type" value="Genomic_DNA"/>
</dbReference>
<organism evidence="1 2">
    <name type="scientific">Agaricicola taiwanensis</name>
    <dbReference type="NCBI Taxonomy" id="591372"/>
    <lineage>
        <taxon>Bacteria</taxon>
        <taxon>Pseudomonadati</taxon>
        <taxon>Pseudomonadota</taxon>
        <taxon>Alphaproteobacteria</taxon>
        <taxon>Rhodobacterales</taxon>
        <taxon>Paracoccaceae</taxon>
        <taxon>Agaricicola</taxon>
    </lineage>
</organism>
<accession>A0A8J2YG65</accession>
<evidence type="ECO:0000313" key="2">
    <source>
        <dbReference type="Proteomes" id="UP000602745"/>
    </source>
</evidence>
<sequence>MSDGELGDKLRIYFRDLAPDARLMLATGLAKAGGALPHADIILGALKGAMRDNGEIVPLEDMASVVFLPCQAFTAASDKGGKIPGVIFQGSLERVWRWLETDGAPSAVNRFRKGVDADPLGRATPEAIEALRTACAKAILEAARVAAEEPHGLRKLSAQLGHDRAAEDLQDIGAALRYEKALNALAQELAGDLKLALEEAIAAVKQRLTTFMKKARPAMPLAANLLKSKLGAPGAVVRFLIALAGISKVELLLDSPYGAMIELVISDAEGAITQAQEAKAAADTASLVSAIKAFGATLRAINSELEFDSRSPLAKRIIGFRKTMSETLAGRMTDLAQRVKQLVRPRADSKGLMPLLSPTEVDRLDGDIAVLMAARNYADDLALKADTLRVYNEIKDLLDTGMPLLIDRLRALPMDGRHEMRERLDAIARISKRLFGEEYAGLLLKAVQVADAPAPARKAATA</sequence>
<keyword evidence="2" id="KW-1185">Reference proteome</keyword>
<evidence type="ECO:0000313" key="1">
    <source>
        <dbReference type="EMBL" id="GGE37038.1"/>
    </source>
</evidence>
<name>A0A8J2YG65_9RHOB</name>
<dbReference type="AlphaFoldDB" id="A0A8J2YG65"/>
<reference evidence="1" key="2">
    <citation type="submission" date="2020-09" db="EMBL/GenBank/DDBJ databases">
        <authorList>
            <person name="Sun Q."/>
            <person name="Sedlacek I."/>
        </authorList>
    </citation>
    <scope>NUCLEOTIDE SEQUENCE</scope>
    <source>
        <strain evidence="1">CCM 7684</strain>
    </source>
</reference>
<protein>
    <submittedName>
        <fullName evidence="1">Uncharacterized protein</fullName>
    </submittedName>
</protein>
<dbReference type="RefSeq" id="WP_188408861.1">
    <property type="nucleotide sequence ID" value="NZ_BMCP01000001.1"/>
</dbReference>
<dbReference type="Proteomes" id="UP000602745">
    <property type="component" value="Unassembled WGS sequence"/>
</dbReference>